<accession>A0ABY4X489</accession>
<dbReference type="InterPro" id="IPR008869">
    <property type="entry name" value="MlaC/ttg2D"/>
</dbReference>
<dbReference type="Gene3D" id="3.10.450.710">
    <property type="entry name" value="Tgt2/MlaC"/>
    <property type="match status" value="1"/>
</dbReference>
<proteinExistence type="predicted"/>
<dbReference type="Pfam" id="PF05494">
    <property type="entry name" value="MlaC"/>
    <property type="match status" value="1"/>
</dbReference>
<sequence length="186" mass="18947">MARSFLPCGAALALLAVPTLVAAQSGPVAAVTSYNAGINAIETGGGGLAQRADKFEALVRRTYDMPAIAALVVGPGWAQASAADKSRAIAALTRHSAVSLAKNFKGPTATAFTVSPQPIQRGGSAIVRVTVDKTVLFYRMRGDKIIDVIADGVSQLALQRADLAGTVASGGIAAMVKKLGQLDTVS</sequence>
<reference evidence="2" key="1">
    <citation type="journal article" date="2022" name="Toxins">
        <title>Genomic Analysis of Sphingopyxis sp. USTB-05 for Biodegrading Cyanobacterial Hepatotoxins.</title>
        <authorList>
            <person name="Liu C."/>
            <person name="Xu Q."/>
            <person name="Zhao Z."/>
            <person name="Zhang H."/>
            <person name="Liu X."/>
            <person name="Yin C."/>
            <person name="Liu Y."/>
            <person name="Yan H."/>
        </authorList>
    </citation>
    <scope>NUCLEOTIDE SEQUENCE</scope>
    <source>
        <strain evidence="2">NBD5</strain>
    </source>
</reference>
<keyword evidence="1" id="KW-0732">Signal</keyword>
<dbReference type="EMBL" id="CP084930">
    <property type="protein sequence ID" value="USI71671.1"/>
    <property type="molecule type" value="Genomic_DNA"/>
</dbReference>
<name>A0ABY4X489_9SPHN</name>
<organism evidence="2 3">
    <name type="scientific">Sphingomonas morindae</name>
    <dbReference type="NCBI Taxonomy" id="1541170"/>
    <lineage>
        <taxon>Bacteria</taxon>
        <taxon>Pseudomonadati</taxon>
        <taxon>Pseudomonadota</taxon>
        <taxon>Alphaproteobacteria</taxon>
        <taxon>Sphingomonadales</taxon>
        <taxon>Sphingomonadaceae</taxon>
        <taxon>Sphingomonas</taxon>
    </lineage>
</organism>
<dbReference type="InterPro" id="IPR042245">
    <property type="entry name" value="Tgt2/MlaC_sf"/>
</dbReference>
<protein>
    <submittedName>
        <fullName evidence="2">ABC transporter substrate-binding protein</fullName>
    </submittedName>
</protein>
<feature type="signal peptide" evidence="1">
    <location>
        <begin position="1"/>
        <end position="23"/>
    </location>
</feature>
<gene>
    <name evidence="2" type="ORF">LHA26_10040</name>
</gene>
<dbReference type="Proteomes" id="UP001056937">
    <property type="component" value="Chromosome 1"/>
</dbReference>
<evidence type="ECO:0000313" key="2">
    <source>
        <dbReference type="EMBL" id="USI71671.1"/>
    </source>
</evidence>
<keyword evidence="3" id="KW-1185">Reference proteome</keyword>
<feature type="chain" id="PRO_5046446934" evidence="1">
    <location>
        <begin position="24"/>
        <end position="186"/>
    </location>
</feature>
<evidence type="ECO:0000256" key="1">
    <source>
        <dbReference type="SAM" id="SignalP"/>
    </source>
</evidence>
<evidence type="ECO:0000313" key="3">
    <source>
        <dbReference type="Proteomes" id="UP001056937"/>
    </source>
</evidence>
<dbReference type="RefSeq" id="WP_252165484.1">
    <property type="nucleotide sequence ID" value="NZ_CP084930.1"/>
</dbReference>